<gene>
    <name evidence="1" type="ORF">Enr17x_38840</name>
</gene>
<protein>
    <submittedName>
        <fullName evidence="1">Bacterial Ig-like domain (Group 1)</fullName>
    </submittedName>
</protein>
<sequence length="142" mass="15014">MKIRIVSRFLITGCLMFGLWGCGGGSDTPPLGQVSGTVTLDGQPLEQAQVTFQPENGRASIGETDSEGNYELSYTGTTSGALLGAHQVVIISAVEAYSDESGEGKDRKARPELLPAKYNSKTTLKADVKSGSNQIDFPLTSK</sequence>
<accession>A0A518IFF9</accession>
<keyword evidence="2" id="KW-1185">Reference proteome</keyword>
<organism evidence="1 2">
    <name type="scientific">Gimesia fumaroli</name>
    <dbReference type="NCBI Taxonomy" id="2527976"/>
    <lineage>
        <taxon>Bacteria</taxon>
        <taxon>Pseudomonadati</taxon>
        <taxon>Planctomycetota</taxon>
        <taxon>Planctomycetia</taxon>
        <taxon>Planctomycetales</taxon>
        <taxon>Planctomycetaceae</taxon>
        <taxon>Gimesia</taxon>
    </lineage>
</organism>
<reference evidence="1 2" key="1">
    <citation type="submission" date="2019-03" db="EMBL/GenBank/DDBJ databases">
        <title>Deep-cultivation of Planctomycetes and their phenomic and genomic characterization uncovers novel biology.</title>
        <authorList>
            <person name="Wiegand S."/>
            <person name="Jogler M."/>
            <person name="Boedeker C."/>
            <person name="Pinto D."/>
            <person name="Vollmers J."/>
            <person name="Rivas-Marin E."/>
            <person name="Kohn T."/>
            <person name="Peeters S.H."/>
            <person name="Heuer A."/>
            <person name="Rast P."/>
            <person name="Oberbeckmann S."/>
            <person name="Bunk B."/>
            <person name="Jeske O."/>
            <person name="Meyerdierks A."/>
            <person name="Storesund J.E."/>
            <person name="Kallscheuer N."/>
            <person name="Luecker S."/>
            <person name="Lage O.M."/>
            <person name="Pohl T."/>
            <person name="Merkel B.J."/>
            <person name="Hornburger P."/>
            <person name="Mueller R.-W."/>
            <person name="Bruemmer F."/>
            <person name="Labrenz M."/>
            <person name="Spormann A.M."/>
            <person name="Op den Camp H."/>
            <person name="Overmann J."/>
            <person name="Amann R."/>
            <person name="Jetten M.S.M."/>
            <person name="Mascher T."/>
            <person name="Medema M.H."/>
            <person name="Devos D.P."/>
            <person name="Kaster A.-K."/>
            <person name="Ovreas L."/>
            <person name="Rohde M."/>
            <person name="Galperin M.Y."/>
            <person name="Jogler C."/>
        </authorList>
    </citation>
    <scope>NUCLEOTIDE SEQUENCE [LARGE SCALE GENOMIC DNA]</scope>
    <source>
        <strain evidence="1 2">Enr17</strain>
    </source>
</reference>
<dbReference type="KEGG" id="gfm:Enr17x_38840"/>
<evidence type="ECO:0000313" key="1">
    <source>
        <dbReference type="EMBL" id="QDV51825.1"/>
    </source>
</evidence>
<dbReference type="Proteomes" id="UP000318313">
    <property type="component" value="Chromosome"/>
</dbReference>
<evidence type="ECO:0000313" key="2">
    <source>
        <dbReference type="Proteomes" id="UP000318313"/>
    </source>
</evidence>
<dbReference type="EMBL" id="CP037452">
    <property type="protein sequence ID" value="QDV51825.1"/>
    <property type="molecule type" value="Genomic_DNA"/>
</dbReference>
<name>A0A518IFF9_9PLAN</name>
<dbReference type="OrthoDB" id="286727at2"/>
<dbReference type="AlphaFoldDB" id="A0A518IFF9"/>
<proteinExistence type="predicted"/>